<dbReference type="GO" id="GO:0016788">
    <property type="term" value="F:hydrolase activity, acting on ester bonds"/>
    <property type="evidence" value="ECO:0007669"/>
    <property type="project" value="UniProtKB-ARBA"/>
</dbReference>
<dbReference type="InterPro" id="IPR013830">
    <property type="entry name" value="SGNH_hydro"/>
</dbReference>
<dbReference type="EMBL" id="CAAHFG010000005">
    <property type="protein sequence ID" value="VGO17698.1"/>
    <property type="molecule type" value="Genomic_DNA"/>
</dbReference>
<dbReference type="Gene3D" id="3.40.50.1110">
    <property type="entry name" value="SGNH hydrolase"/>
    <property type="match status" value="1"/>
</dbReference>
<dbReference type="SUPFAM" id="SSF52266">
    <property type="entry name" value="SGNH hydrolase"/>
    <property type="match status" value="1"/>
</dbReference>
<dbReference type="AlphaFoldDB" id="A0A6C2UC03"/>
<proteinExistence type="inferred from homology"/>
<evidence type="ECO:0000259" key="2">
    <source>
        <dbReference type="Pfam" id="PF13472"/>
    </source>
</evidence>
<accession>A0A6C2UC03</accession>
<evidence type="ECO:0000313" key="3">
    <source>
        <dbReference type="EMBL" id="VGO17698.1"/>
    </source>
</evidence>
<feature type="domain" description="SGNH hydrolase-type esterase" evidence="2">
    <location>
        <begin position="56"/>
        <end position="214"/>
    </location>
</feature>
<gene>
    <name evidence="3" type="ORF">PDESU_06300</name>
</gene>
<dbReference type="RefSeq" id="WP_136083183.1">
    <property type="nucleotide sequence ID" value="NZ_CAAHFG010000005.1"/>
</dbReference>
<evidence type="ECO:0000256" key="1">
    <source>
        <dbReference type="ARBA" id="ARBA00038184"/>
    </source>
</evidence>
<dbReference type="InterPro" id="IPR036514">
    <property type="entry name" value="SGNH_hydro_sf"/>
</dbReference>
<sequence>MKKIIQLGGVVAFVCISMAEETPQALRAERPGEWWMQRHDEKVAAAAQGGVDLIHIGDSITHYGEREALYDTYFGHRNTLNLGFGGDGTQNVLWRLQNGEVDGLTPKLVVVMIGTNNAGRDDPADIVLGIQAIVTELRTRVPASEILLFSIFPRAAGAEHDCNVAVNAQLASLADGVHVFHMDINSHFVNGDGSLKEELYYTDLLHLSSQGYQLWWEQMEPAVSQALGDDPVEPAE</sequence>
<name>A0A6C2UC03_PONDE</name>
<evidence type="ECO:0000313" key="4">
    <source>
        <dbReference type="Proteomes" id="UP000366872"/>
    </source>
</evidence>
<keyword evidence="4" id="KW-1185">Reference proteome</keyword>
<dbReference type="Pfam" id="PF13472">
    <property type="entry name" value="Lipase_GDSL_2"/>
    <property type="match status" value="1"/>
</dbReference>
<dbReference type="Proteomes" id="UP000366872">
    <property type="component" value="Unassembled WGS sequence"/>
</dbReference>
<organism evidence="3 4">
    <name type="scientific">Pontiella desulfatans</name>
    <dbReference type="NCBI Taxonomy" id="2750659"/>
    <lineage>
        <taxon>Bacteria</taxon>
        <taxon>Pseudomonadati</taxon>
        <taxon>Kiritimatiellota</taxon>
        <taxon>Kiritimatiellia</taxon>
        <taxon>Kiritimatiellales</taxon>
        <taxon>Pontiellaceae</taxon>
        <taxon>Pontiella</taxon>
    </lineage>
</organism>
<comment type="similarity">
    <text evidence="1">Belongs to the 'GDSL' lipolytic enzyme family. Platelet-activating factor acetylhydrolase IB beta/gamma subunits subfamily.</text>
</comment>
<reference evidence="3 4" key="1">
    <citation type="submission" date="2019-04" db="EMBL/GenBank/DDBJ databases">
        <authorList>
            <person name="Van Vliet M D."/>
        </authorList>
    </citation>
    <scope>NUCLEOTIDE SEQUENCE [LARGE SCALE GENOMIC DNA]</scope>
    <source>
        <strain evidence="3 4">F1</strain>
    </source>
</reference>
<dbReference type="PANTHER" id="PTHR11852">
    <property type="entry name" value="PLATELET-ACTIVATING FACTOR ACETYLHYDROLASE"/>
    <property type="match status" value="1"/>
</dbReference>
<dbReference type="PANTHER" id="PTHR11852:SF0">
    <property type="entry name" value="PLATELET-ACTIVATING FACTOR ACETYLHYDROLASE IB SUBUNIT BETA HOMOLOG"/>
    <property type="match status" value="1"/>
</dbReference>
<protein>
    <recommendedName>
        <fullName evidence="2">SGNH hydrolase-type esterase domain-containing protein</fullName>
    </recommendedName>
</protein>